<name>A0A0F9D464_9ZZZZ</name>
<evidence type="ECO:0000313" key="1">
    <source>
        <dbReference type="EMBL" id="KKL56528.1"/>
    </source>
</evidence>
<gene>
    <name evidence="1" type="ORF">LCGC14_2244530</name>
</gene>
<dbReference type="EMBL" id="LAZR01030464">
    <property type="protein sequence ID" value="KKL56528.1"/>
    <property type="molecule type" value="Genomic_DNA"/>
</dbReference>
<accession>A0A0F9D464</accession>
<sequence>MINATFEIRDVPVTVRCTDEHVALGTPAKIEISIGKMGAKDEVIFSAPLKVVPQQGADGGRYPGVKWGERTK</sequence>
<protein>
    <submittedName>
        <fullName evidence="1">Uncharacterized protein</fullName>
    </submittedName>
</protein>
<comment type="caution">
    <text evidence="1">The sequence shown here is derived from an EMBL/GenBank/DDBJ whole genome shotgun (WGS) entry which is preliminary data.</text>
</comment>
<dbReference type="AlphaFoldDB" id="A0A0F9D464"/>
<reference evidence="1" key="1">
    <citation type="journal article" date="2015" name="Nature">
        <title>Complex archaea that bridge the gap between prokaryotes and eukaryotes.</title>
        <authorList>
            <person name="Spang A."/>
            <person name="Saw J.H."/>
            <person name="Jorgensen S.L."/>
            <person name="Zaremba-Niedzwiedzka K."/>
            <person name="Martijn J."/>
            <person name="Lind A.E."/>
            <person name="van Eijk R."/>
            <person name="Schleper C."/>
            <person name="Guy L."/>
            <person name="Ettema T.J."/>
        </authorList>
    </citation>
    <scope>NUCLEOTIDE SEQUENCE</scope>
</reference>
<proteinExistence type="predicted"/>
<organism evidence="1">
    <name type="scientific">marine sediment metagenome</name>
    <dbReference type="NCBI Taxonomy" id="412755"/>
    <lineage>
        <taxon>unclassified sequences</taxon>
        <taxon>metagenomes</taxon>
        <taxon>ecological metagenomes</taxon>
    </lineage>
</organism>